<proteinExistence type="inferred from homology"/>
<dbReference type="InterPro" id="IPR002104">
    <property type="entry name" value="Integrase_catalytic"/>
</dbReference>
<dbReference type="PANTHER" id="PTHR30349:SF64">
    <property type="entry name" value="PROPHAGE INTEGRASE INTD-RELATED"/>
    <property type="match status" value="1"/>
</dbReference>
<feature type="domain" description="Core-binding (CB)" evidence="7">
    <location>
        <begin position="57"/>
        <end position="140"/>
    </location>
</feature>
<dbReference type="PROSITE" id="PS51900">
    <property type="entry name" value="CB"/>
    <property type="match status" value="1"/>
</dbReference>
<dbReference type="AlphaFoldDB" id="A0AAP2NUQ8"/>
<dbReference type="Gene3D" id="1.10.150.130">
    <property type="match status" value="1"/>
</dbReference>
<keyword evidence="2" id="KW-0229">DNA integration</keyword>
<dbReference type="Pfam" id="PF00589">
    <property type="entry name" value="Phage_integrase"/>
    <property type="match status" value="1"/>
</dbReference>
<accession>A0AAP2NUQ8</accession>
<dbReference type="PROSITE" id="PS51898">
    <property type="entry name" value="TYR_RECOMBINASE"/>
    <property type="match status" value="1"/>
</dbReference>
<evidence type="ECO:0000256" key="3">
    <source>
        <dbReference type="ARBA" id="ARBA00023125"/>
    </source>
</evidence>
<keyword evidence="4" id="KW-0233">DNA recombination</keyword>
<dbReference type="Gene3D" id="1.10.443.10">
    <property type="entry name" value="Intergrase catalytic core"/>
    <property type="match status" value="1"/>
</dbReference>
<comment type="similarity">
    <text evidence="1">Belongs to the 'phage' integrase family.</text>
</comment>
<evidence type="ECO:0000256" key="2">
    <source>
        <dbReference type="ARBA" id="ARBA00022908"/>
    </source>
</evidence>
<organism evidence="8 9">
    <name type="scientific">Providencia rettgeri</name>
    <dbReference type="NCBI Taxonomy" id="587"/>
    <lineage>
        <taxon>Bacteria</taxon>
        <taxon>Pseudomonadati</taxon>
        <taxon>Pseudomonadota</taxon>
        <taxon>Gammaproteobacteria</taxon>
        <taxon>Enterobacterales</taxon>
        <taxon>Morganellaceae</taxon>
        <taxon>Providencia</taxon>
    </lineage>
</organism>
<evidence type="ECO:0000256" key="1">
    <source>
        <dbReference type="ARBA" id="ARBA00008857"/>
    </source>
</evidence>
<evidence type="ECO:0000313" key="9">
    <source>
        <dbReference type="Proteomes" id="UP000824410"/>
    </source>
</evidence>
<protein>
    <submittedName>
        <fullName evidence="8">Site-specific integrase</fullName>
    </submittedName>
</protein>
<dbReference type="PANTHER" id="PTHR30349">
    <property type="entry name" value="PHAGE INTEGRASE-RELATED"/>
    <property type="match status" value="1"/>
</dbReference>
<evidence type="ECO:0000259" key="6">
    <source>
        <dbReference type="PROSITE" id="PS51898"/>
    </source>
</evidence>
<evidence type="ECO:0000256" key="5">
    <source>
        <dbReference type="PROSITE-ProRule" id="PRU01248"/>
    </source>
</evidence>
<dbReference type="GO" id="GO:0003677">
    <property type="term" value="F:DNA binding"/>
    <property type="evidence" value="ECO:0007669"/>
    <property type="project" value="UniProtKB-UniRule"/>
</dbReference>
<dbReference type="InterPro" id="IPR044068">
    <property type="entry name" value="CB"/>
</dbReference>
<dbReference type="GO" id="GO:0006310">
    <property type="term" value="P:DNA recombination"/>
    <property type="evidence" value="ECO:0007669"/>
    <property type="project" value="UniProtKB-KW"/>
</dbReference>
<dbReference type="InterPro" id="IPR013762">
    <property type="entry name" value="Integrase-like_cat_sf"/>
</dbReference>
<sequence>MSIKLRYGVWHCDFVTAGGKRVRKSLGTPDKKLALELHDKLKADAWKVDRLGEDPEYTFDEACLRWLKDKQHKRTLRNDKCKMRFWLIHFKGRKLSSITNNECQDLIAKMKNRGSQKGFPSQSSKYSHLAFIRSLLRMAANEWGWLKSAPYIKAIPPRQVRVKWLTREQATALIDNAVDYLKPVITFALATGLRRGNILGLEWSQVDLVRKVAWINPEQSKNYRAIGVSLNDTACKIIRDQIGRHTKYVFVRERKQNGVTDLVPMTVNANKAFNSAMKLAGLEGFHFHDLRHTWASWLIQAGVPLSALQEMGGWESIEMVKRYAHLSPIHLQEHAKNIDDILNLNGTNMARKII</sequence>
<dbReference type="EMBL" id="SHDO01000005">
    <property type="protein sequence ID" value="MBX6979504.1"/>
    <property type="molecule type" value="Genomic_DNA"/>
</dbReference>
<evidence type="ECO:0000259" key="7">
    <source>
        <dbReference type="PROSITE" id="PS51900"/>
    </source>
</evidence>
<dbReference type="InterPro" id="IPR050090">
    <property type="entry name" value="Tyrosine_recombinase_XerCD"/>
</dbReference>
<dbReference type="CDD" id="cd00796">
    <property type="entry name" value="INT_Rci_Hp1_C"/>
    <property type="match status" value="1"/>
</dbReference>
<keyword evidence="3 5" id="KW-0238">DNA-binding</keyword>
<name>A0AAP2NUQ8_PRORE</name>
<dbReference type="InterPro" id="IPR011010">
    <property type="entry name" value="DNA_brk_join_enz"/>
</dbReference>
<comment type="caution">
    <text evidence="8">The sequence shown here is derived from an EMBL/GenBank/DDBJ whole genome shotgun (WGS) entry which is preliminary data.</text>
</comment>
<dbReference type="RefSeq" id="WP_129466681.1">
    <property type="nucleotide sequence ID" value="NZ_QVPC01000004.1"/>
</dbReference>
<dbReference type="InterPro" id="IPR010998">
    <property type="entry name" value="Integrase_recombinase_N"/>
</dbReference>
<dbReference type="Proteomes" id="UP000824410">
    <property type="component" value="Unassembled WGS sequence"/>
</dbReference>
<feature type="domain" description="Tyr recombinase" evidence="6">
    <location>
        <begin position="160"/>
        <end position="336"/>
    </location>
</feature>
<dbReference type="GO" id="GO:0015074">
    <property type="term" value="P:DNA integration"/>
    <property type="evidence" value="ECO:0007669"/>
    <property type="project" value="UniProtKB-KW"/>
</dbReference>
<gene>
    <name evidence="8" type="ORF">EX242_04365</name>
</gene>
<reference evidence="8" key="1">
    <citation type="submission" date="2019-02" db="EMBL/GenBank/DDBJ databases">
        <title>Genomic characterization of isolates from hospital effluents in KZN, South Africa.</title>
        <authorList>
            <person name="Ntshobeni N."/>
            <person name="Allam M."/>
            <person name="Ismail A."/>
            <person name="Amoako D."/>
            <person name="Essack S."/>
            <person name="Chenia H."/>
        </authorList>
    </citation>
    <scope>NUCLEOTIDE SEQUENCE</scope>
    <source>
        <strain evidence="8">AFE97_S1</strain>
    </source>
</reference>
<evidence type="ECO:0000313" key="8">
    <source>
        <dbReference type="EMBL" id="MBX6979504.1"/>
    </source>
</evidence>
<dbReference type="SUPFAM" id="SSF56349">
    <property type="entry name" value="DNA breaking-rejoining enzymes"/>
    <property type="match status" value="1"/>
</dbReference>
<evidence type="ECO:0000256" key="4">
    <source>
        <dbReference type="ARBA" id="ARBA00023172"/>
    </source>
</evidence>